<evidence type="ECO:0000256" key="1">
    <source>
        <dbReference type="SAM" id="Phobius"/>
    </source>
</evidence>
<keyword evidence="3" id="KW-1185">Reference proteome</keyword>
<keyword evidence="1" id="KW-0812">Transmembrane</keyword>
<keyword evidence="1" id="KW-1133">Transmembrane helix</keyword>
<feature type="transmembrane region" description="Helical" evidence="1">
    <location>
        <begin position="20"/>
        <end position="47"/>
    </location>
</feature>
<reference evidence="2 3" key="1">
    <citation type="submission" date="2010-08" db="EMBL/GenBank/DDBJ databases">
        <title>Complete sequence of Gallionella capsiferriformans ES-2.</title>
        <authorList>
            <consortium name="US DOE Joint Genome Institute"/>
            <person name="Lucas S."/>
            <person name="Copeland A."/>
            <person name="Lapidus A."/>
            <person name="Cheng J.-F."/>
            <person name="Bruce D."/>
            <person name="Goodwin L."/>
            <person name="Pitluck S."/>
            <person name="Chertkov O."/>
            <person name="Davenport K.W."/>
            <person name="Detter J.C."/>
            <person name="Han C."/>
            <person name="Tapia R."/>
            <person name="Land M."/>
            <person name="Hauser L."/>
            <person name="Chang Y.-J."/>
            <person name="Jeffries C."/>
            <person name="Kyrpides N."/>
            <person name="Ivanova N."/>
            <person name="Mikhailova N."/>
            <person name="Shelobolina E.S."/>
            <person name="Picardal F."/>
            <person name="Roden E."/>
            <person name="Emerson D."/>
            <person name="Woyke T."/>
        </authorList>
    </citation>
    <scope>NUCLEOTIDE SEQUENCE [LARGE SCALE GENOMIC DNA]</scope>
    <source>
        <strain evidence="2 3">ES-2</strain>
    </source>
</reference>
<evidence type="ECO:0000313" key="2">
    <source>
        <dbReference type="EMBL" id="ADL55372.1"/>
    </source>
</evidence>
<dbReference type="OrthoDB" id="8527801at2"/>
<dbReference type="KEGG" id="gca:Galf_1346"/>
<organism evidence="2 3">
    <name type="scientific">Gallionella capsiferriformans (strain ES-2)</name>
    <name type="common">Gallionella ferruginea capsiferriformans (strain ES-2)</name>
    <dbReference type="NCBI Taxonomy" id="395494"/>
    <lineage>
        <taxon>Bacteria</taxon>
        <taxon>Pseudomonadati</taxon>
        <taxon>Pseudomonadota</taxon>
        <taxon>Betaproteobacteria</taxon>
        <taxon>Nitrosomonadales</taxon>
        <taxon>Gallionellaceae</taxon>
        <taxon>Gallionella</taxon>
    </lineage>
</organism>
<keyword evidence="1" id="KW-0472">Membrane</keyword>
<name>D9SFS5_GALCS</name>
<dbReference type="AlphaFoldDB" id="D9SFS5"/>
<protein>
    <submittedName>
        <fullName evidence="2">Uncharacterized protein</fullName>
    </submittedName>
</protein>
<evidence type="ECO:0000313" key="3">
    <source>
        <dbReference type="Proteomes" id="UP000001235"/>
    </source>
</evidence>
<sequence precursor="true">MKQGSLISKLFALIATATLLIVGWMFFAVLLVFLLSAGLIIFGWIWWKTRALRRQLRVHKQFRASAANDAEAFHADEFTGDIIEGEVIRKVVSIEEIKRRPDDL</sequence>
<dbReference type="STRING" id="395494.Galf_1346"/>
<dbReference type="eggNOG" id="ENOG5031675">
    <property type="taxonomic scope" value="Bacteria"/>
</dbReference>
<dbReference type="Proteomes" id="UP000001235">
    <property type="component" value="Chromosome"/>
</dbReference>
<accession>D9SFS5</accession>
<gene>
    <name evidence="2" type="ordered locus">Galf_1346</name>
</gene>
<dbReference type="HOGENOM" id="CLU_168763_0_0_4"/>
<dbReference type="RefSeq" id="WP_013293311.1">
    <property type="nucleotide sequence ID" value="NC_014394.1"/>
</dbReference>
<proteinExistence type="predicted"/>
<dbReference type="EMBL" id="CP002159">
    <property type="protein sequence ID" value="ADL55372.1"/>
    <property type="molecule type" value="Genomic_DNA"/>
</dbReference>